<feature type="transmembrane region" description="Helical" evidence="6">
    <location>
        <begin position="97"/>
        <end position="116"/>
    </location>
</feature>
<feature type="transmembrane region" description="Helical" evidence="6">
    <location>
        <begin position="68"/>
        <end position="85"/>
    </location>
</feature>
<dbReference type="Gene3D" id="1.20.1250.20">
    <property type="entry name" value="MFS general substrate transporter like domains"/>
    <property type="match status" value="1"/>
</dbReference>
<keyword evidence="3 6" id="KW-0812">Transmembrane</keyword>
<feature type="transmembrane region" description="Helical" evidence="6">
    <location>
        <begin position="122"/>
        <end position="143"/>
    </location>
</feature>
<evidence type="ECO:0000313" key="8">
    <source>
        <dbReference type="EMBL" id="PRZ30500.1"/>
    </source>
</evidence>
<protein>
    <submittedName>
        <fullName evidence="8">Putative MFS family arabinose efflux permease</fullName>
    </submittedName>
</protein>
<feature type="transmembrane region" description="Helical" evidence="6">
    <location>
        <begin position="445"/>
        <end position="462"/>
    </location>
</feature>
<dbReference type="PANTHER" id="PTHR42718">
    <property type="entry name" value="MAJOR FACILITATOR SUPERFAMILY MULTIDRUG TRANSPORTER MFSC"/>
    <property type="match status" value="1"/>
</dbReference>
<dbReference type="CDD" id="cd17321">
    <property type="entry name" value="MFS_MMR_MDR_like"/>
    <property type="match status" value="1"/>
</dbReference>
<dbReference type="InterPro" id="IPR011701">
    <property type="entry name" value="MFS"/>
</dbReference>
<name>A0A2T0Z2E2_9ACTN</name>
<keyword evidence="9" id="KW-1185">Reference proteome</keyword>
<dbReference type="InterPro" id="IPR036259">
    <property type="entry name" value="MFS_trans_sf"/>
</dbReference>
<evidence type="ECO:0000313" key="9">
    <source>
        <dbReference type="Proteomes" id="UP000237752"/>
    </source>
</evidence>
<dbReference type="GO" id="GO:0022857">
    <property type="term" value="F:transmembrane transporter activity"/>
    <property type="evidence" value="ECO:0007669"/>
    <property type="project" value="InterPro"/>
</dbReference>
<keyword evidence="4 6" id="KW-1133">Transmembrane helix</keyword>
<feature type="transmembrane region" description="Helical" evidence="6">
    <location>
        <begin position="250"/>
        <end position="266"/>
    </location>
</feature>
<feature type="transmembrane region" description="Helical" evidence="6">
    <location>
        <begin position="155"/>
        <end position="176"/>
    </location>
</feature>
<dbReference type="AlphaFoldDB" id="A0A2T0Z2E2"/>
<evidence type="ECO:0000259" key="7">
    <source>
        <dbReference type="PROSITE" id="PS50850"/>
    </source>
</evidence>
<dbReference type="PANTHER" id="PTHR42718:SF9">
    <property type="entry name" value="MAJOR FACILITATOR SUPERFAMILY MULTIDRUG TRANSPORTER MFSC"/>
    <property type="match status" value="1"/>
</dbReference>
<dbReference type="Pfam" id="PF07690">
    <property type="entry name" value="MFS_1"/>
    <property type="match status" value="1"/>
</dbReference>
<gene>
    <name evidence="8" type="ORF">CLV47_13014</name>
</gene>
<keyword evidence="5 6" id="KW-0472">Membrane</keyword>
<dbReference type="InterPro" id="IPR020846">
    <property type="entry name" value="MFS_dom"/>
</dbReference>
<organism evidence="8 9">
    <name type="scientific">Antricoccus suffuscus</name>
    <dbReference type="NCBI Taxonomy" id="1629062"/>
    <lineage>
        <taxon>Bacteria</taxon>
        <taxon>Bacillati</taxon>
        <taxon>Actinomycetota</taxon>
        <taxon>Actinomycetes</taxon>
        <taxon>Geodermatophilales</taxon>
        <taxon>Antricoccaceae</taxon>
        <taxon>Antricoccus</taxon>
    </lineage>
</organism>
<evidence type="ECO:0000256" key="6">
    <source>
        <dbReference type="SAM" id="Phobius"/>
    </source>
</evidence>
<feature type="transmembrane region" description="Helical" evidence="6">
    <location>
        <begin position="320"/>
        <end position="339"/>
    </location>
</feature>
<feature type="transmembrane region" description="Helical" evidence="6">
    <location>
        <begin position="373"/>
        <end position="392"/>
    </location>
</feature>
<feature type="transmembrane region" description="Helical" evidence="6">
    <location>
        <begin position="188"/>
        <end position="208"/>
    </location>
</feature>
<evidence type="ECO:0000256" key="3">
    <source>
        <dbReference type="ARBA" id="ARBA00022692"/>
    </source>
</evidence>
<comment type="subcellular location">
    <subcellularLocation>
        <location evidence="1">Cell membrane</location>
        <topology evidence="1">Multi-pass membrane protein</topology>
    </subcellularLocation>
</comment>
<dbReference type="GO" id="GO:0005886">
    <property type="term" value="C:plasma membrane"/>
    <property type="evidence" value="ECO:0007669"/>
    <property type="project" value="UniProtKB-SubCell"/>
</dbReference>
<evidence type="ECO:0000256" key="1">
    <source>
        <dbReference type="ARBA" id="ARBA00004651"/>
    </source>
</evidence>
<reference evidence="8 9" key="1">
    <citation type="submission" date="2018-03" db="EMBL/GenBank/DDBJ databases">
        <title>Genomic Encyclopedia of Archaeal and Bacterial Type Strains, Phase II (KMG-II): from individual species to whole genera.</title>
        <authorList>
            <person name="Goeker M."/>
        </authorList>
    </citation>
    <scope>NUCLEOTIDE SEQUENCE [LARGE SCALE GENOMIC DNA]</scope>
    <source>
        <strain evidence="8 9">DSM 100065</strain>
    </source>
</reference>
<feature type="transmembrane region" description="Helical" evidence="6">
    <location>
        <begin position="413"/>
        <end position="433"/>
    </location>
</feature>
<evidence type="ECO:0000256" key="4">
    <source>
        <dbReference type="ARBA" id="ARBA00022989"/>
    </source>
</evidence>
<feature type="transmembrane region" description="Helical" evidence="6">
    <location>
        <begin position="27"/>
        <end position="56"/>
    </location>
</feature>
<evidence type="ECO:0000256" key="2">
    <source>
        <dbReference type="ARBA" id="ARBA00022448"/>
    </source>
</evidence>
<evidence type="ECO:0000256" key="5">
    <source>
        <dbReference type="ARBA" id="ARBA00023136"/>
    </source>
</evidence>
<comment type="caution">
    <text evidence="8">The sequence shown here is derived from an EMBL/GenBank/DDBJ whole genome shotgun (WGS) entry which is preliminary data.</text>
</comment>
<accession>A0A2T0Z2E2</accession>
<proteinExistence type="predicted"/>
<feature type="transmembrane region" description="Helical" evidence="6">
    <location>
        <begin position="220"/>
        <end position="244"/>
    </location>
</feature>
<dbReference type="Gene3D" id="1.20.1720.10">
    <property type="entry name" value="Multidrug resistance protein D"/>
    <property type="match status" value="1"/>
</dbReference>
<feature type="transmembrane region" description="Helical" evidence="6">
    <location>
        <begin position="346"/>
        <end position="367"/>
    </location>
</feature>
<dbReference type="SUPFAM" id="SSF103473">
    <property type="entry name" value="MFS general substrate transporter"/>
    <property type="match status" value="1"/>
</dbReference>
<feature type="transmembrane region" description="Helical" evidence="6">
    <location>
        <begin position="286"/>
        <end position="308"/>
    </location>
</feature>
<dbReference type="EMBL" id="PVUE01000030">
    <property type="protein sequence ID" value="PRZ30500.1"/>
    <property type="molecule type" value="Genomic_DNA"/>
</dbReference>
<keyword evidence="2" id="KW-0813">Transport</keyword>
<sequence>MRDPISERPFLSTDVTRRRRSLADPGFGWRFLLPLCIGVSLNPINSTMIATALATIGRDLKVGANDTIWLVSVMYVFSSIGQPIAGRLADRYGPRRVLLAGSVMVLLTGAGGIFAANMGQLIVLRALVGIGTGAIYPAAMAIVRERARRLDLPTPTRVLALMGTASLTTLTIGPPLAGALVEYVSWRAIFVVNLPLALIALTMIVIWVDKDAPREPGGGVRGLDLPGMSLFAGALGSLLIFLMTMSTPKWWVLGLSLAFFVAMVLLERRTSLPFIDVRGIGGNIPLMLTLLRFVLVFTVVYGVMFGLSQWLEDARGLSPSGVGVVLLIQSGIGALLALYAGRITSIGGPVLIGVSAMLVGSVMIFLATSQSPLWYFGAIAVVFAIPSGPTFVANQMAVYEQTPAEHIGSVSGLSRTCQFLGALISAGLIALFFGTHPTDDGLHDLAIVMFGCAVALIVITVADRSVWRGATRTR</sequence>
<dbReference type="Proteomes" id="UP000237752">
    <property type="component" value="Unassembled WGS sequence"/>
</dbReference>
<dbReference type="PROSITE" id="PS50850">
    <property type="entry name" value="MFS"/>
    <property type="match status" value="1"/>
</dbReference>
<feature type="domain" description="Major facilitator superfamily (MFS) profile" evidence="7">
    <location>
        <begin position="31"/>
        <end position="467"/>
    </location>
</feature>